<dbReference type="InterPro" id="IPR011545">
    <property type="entry name" value="DEAD/DEAH_box_helicase_dom"/>
</dbReference>
<dbReference type="GO" id="GO:0003676">
    <property type="term" value="F:nucleic acid binding"/>
    <property type="evidence" value="ECO:0007669"/>
    <property type="project" value="InterPro"/>
</dbReference>
<dbReference type="InterPro" id="IPR014001">
    <property type="entry name" value="Helicase_ATP-bd"/>
</dbReference>
<dbReference type="PIRSF" id="PIRSF039073">
    <property type="entry name" value="BRR2"/>
    <property type="match status" value="1"/>
</dbReference>
<dbReference type="SUPFAM" id="SSF46785">
    <property type="entry name" value="Winged helix' DNA-binding domain"/>
    <property type="match status" value="1"/>
</dbReference>
<evidence type="ECO:0000259" key="6">
    <source>
        <dbReference type="PROSITE" id="PS51192"/>
    </source>
</evidence>
<dbReference type="Pfam" id="PF00270">
    <property type="entry name" value="DEAD"/>
    <property type="match status" value="2"/>
</dbReference>
<sequence length="2128" mass="241170">MSDNFLRFVRHRNSSRTVERSAIINHYAIEELLIYPSLHIFHSIAHPSAHTLQQLAALQAENKEISNDSFNDKFAREIRNYIHKNGLHYYSVSEIANTIIQVIQEATGNEQQALERLEEELFNTLGDHGIELISFCLQSHTQIGSLGPGEWSDPAATNETANTSNTSLLVQQFGVLQDGYETSGPAGLLHGNRSVLPENTQRIRTKYYERVYIPAKKLLRTDENVCISIAQLDPFAQTAFKGMKQLNRLQSKLFEAAYTTNQNLLVCAPTGAGKTNVAMLTILHEVKSQLCKAQCSLKEPLPSRWRMKIVYVAPMKALAQEVVRKFAQRLKELHLAVAELTGDMQLTRQQLEQTHVIVTTPEKWDVITRKSSTQQSLLREVKLLIIDEVHLLADQRGPVIETIVARTLRRVETTQNMIRIVGLSATLPNYVDVGHFLRVHIPSSGATRTIQNRSDYENAATNGGKGGLFFFDASYRPVPLDQTFIGINTSPQSLKSAVESTKETNDLEENKKSKESPHATLSRHRQVQFVMNKLAFLHCLTQVRRNEQVMIFVHSRKETANTVRAIMEMAASYVSDDHQDPHFSCGADGNCMDAFLPHFADESLPFEFTERLNKSRNKELKEFAPLGFGIHHAGMLRADRNLCEEMFERGWIRVLCCTATLAWGVNLPAHSVLIKGTQVYNAERGGLTQLGMLDVLQIFGRAGRPQYDTHGDAVVITTMDQLPHYLRLLSHGIPIESALVKSLSDHLNAEIVSGTISNLQEACEWLSYTYLFVRLRKNPLAYGMTLESVQKDPSLSEKRQQLLLQAAEKLEKCRMIKILKRSKEADARLNGQMDARNIHFAITALGRVASHFYICNESIATFNELFESHMITEERTIDQQRLQQVEEANEDDEYGLSWEKGMLIFCSSKEFEQLKTREEEVLELERLEKQFCRFSVAGSGGLVNYVGKTVVLLQALLGRARITSFTLVSDTNYVAQNGARVCRGLFELCLKQHNAGRAFTFLQLAKSIDQRCWMDQKPLIAQFATVPSDIIASVGMALVNSDEYTVLSMPQSAPNCVKMLSTRCKRFLSSLPFVHVDFDRVLLQPISAQLLKMTIPLVPLFDIWNEKLYSGQTLRYWMWIEDATSGFIYHSEAVIIHQQRFQRWQQLETLEPLVEFQVHLPIFLKHNEDAAYYTIRVVSDHYVGIDTFCEIAYTPSQSVKAQTTLTPILELHPLPIASVLAFGGTEHVLGEHNSFPSTLNSIQSQVFHSLYHQNDDMLLCAPNGSGKTLCAEFAMVRVWNRLQMGTRKWILYITPMQEMALAAANRWKKVFESENGVRTRIWCFDVCDRKTASCCTVSEFEYAIREPHELGIIVTTAARLDGLLRRSCMEQIVPDLALLIVDDLHFITDPDVGPLYEIVLSRLARVQHGRSSDATRWLVLSSPLVNGKEAAMWLGIVQKSAKVYNFGPNARPTAIQLHIQSFPEHQHVGRMSAMNKPIYMAIKAYTSESIHQVLIFVPSKAQTKQTALDLIAQCISDPDANSTTSHQGFLNGTEETLRSIIASMGKSSSRRRMDDTLQHTLAFGIGLYHDGLRKEDRNLVLELYTTNMLRVIILTSEMVWRWRQDVDRFQARNPYGNACERLVILKGTEEFDPQTGRYRPYSWCKMLKLVGVAKTYSDSTAVCILTEESRKNMMQRLLQEPMILESTLFSKTNVQNSTWENSMFLAVGTVTHTLENAAKTLLASTFFYQRLYQNPAYYGIQGKDATKDCKQLCTEILMNAVRRLAASRCLHVDISAGKSIRLDLTRYGIVAARHGLDHHVVLRIVSHVEKHRQMQSVGDKSGNVLESVLVAFCATSLIQLRRILPVRHFELQMNPLAEIGSNVRFPMEKLDHKASKEIRKDPHVSKAYTLIQMHIERSTLPGADYNKDAQLCVVYFSQWIDTWIEICVECDALALARGGILLRQCLTQRKWTDLEFADGMGLSHVRGMTSAVAERCRTELGVCNWKQLLDAQRNGTLCRLLKDFEGATSVIDAVEALPVVGIAMDAINDSVLEATITFSNIVLWRKWYGNRCSFFIFLTLRIGTENESKERIMRFAHVHVQADPSIVHIRCSVPAECTTNSLWKISIENEQLFRLEWTEECTTMIRLN</sequence>
<reference evidence="8 9" key="1">
    <citation type="submission" date="2012-05" db="EMBL/GenBank/DDBJ databases">
        <title>Recombination and specialization in a pathogen metapopulation.</title>
        <authorList>
            <person name="Gardiner A."/>
            <person name="Kemen E."/>
            <person name="Schultz-Larsen T."/>
            <person name="MacLean D."/>
            <person name="Van Oosterhout C."/>
            <person name="Jones J.D.G."/>
        </authorList>
    </citation>
    <scope>NUCLEOTIDE SEQUENCE [LARGE SCALE GENOMIC DNA]</scope>
    <source>
        <strain evidence="8 9">Ac Nc2</strain>
    </source>
</reference>
<dbReference type="PROSITE" id="PS51192">
    <property type="entry name" value="HELICASE_ATP_BIND_1"/>
    <property type="match status" value="2"/>
</dbReference>
<dbReference type="PROSITE" id="PS51194">
    <property type="entry name" value="HELICASE_CTER"/>
    <property type="match status" value="1"/>
</dbReference>
<evidence type="ECO:0000256" key="1">
    <source>
        <dbReference type="ARBA" id="ARBA00022741"/>
    </source>
</evidence>
<dbReference type="CDD" id="cd18795">
    <property type="entry name" value="SF2_C_Ski2"/>
    <property type="match status" value="1"/>
</dbReference>
<feature type="region of interest" description="Disordered" evidence="5">
    <location>
        <begin position="495"/>
        <end position="522"/>
    </location>
</feature>
<evidence type="ECO:0000259" key="7">
    <source>
        <dbReference type="PROSITE" id="PS51194"/>
    </source>
</evidence>
<dbReference type="SUPFAM" id="SSF52540">
    <property type="entry name" value="P-loop containing nucleoside triphosphate hydrolases"/>
    <property type="match status" value="4"/>
</dbReference>
<evidence type="ECO:0000256" key="4">
    <source>
        <dbReference type="ARBA" id="ARBA00022840"/>
    </source>
</evidence>
<dbReference type="PANTHER" id="PTHR47961">
    <property type="entry name" value="DNA POLYMERASE THETA, PUTATIVE (AFU_ORTHOLOGUE AFUA_1G05260)-RELATED"/>
    <property type="match status" value="1"/>
</dbReference>
<dbReference type="SMART" id="SM00487">
    <property type="entry name" value="DEXDc"/>
    <property type="match status" value="2"/>
</dbReference>
<dbReference type="Pfam" id="PF23445">
    <property type="entry name" value="WHD_SNRNP200"/>
    <property type="match status" value="1"/>
</dbReference>
<dbReference type="InterPro" id="IPR036390">
    <property type="entry name" value="WH_DNA-bd_sf"/>
</dbReference>
<dbReference type="InterPro" id="IPR001650">
    <property type="entry name" value="Helicase_C-like"/>
</dbReference>
<dbReference type="InterPro" id="IPR035892">
    <property type="entry name" value="C2_domain_sf"/>
</dbReference>
<keyword evidence="1" id="KW-0547">Nucleotide-binding</keyword>
<dbReference type="OrthoDB" id="5575at2759"/>
<dbReference type="InterPro" id="IPR057842">
    <property type="entry name" value="WH_MER3"/>
</dbReference>
<evidence type="ECO:0008006" key="10">
    <source>
        <dbReference type="Google" id="ProtNLM"/>
    </source>
</evidence>
<evidence type="ECO:0000256" key="5">
    <source>
        <dbReference type="SAM" id="MobiDB-lite"/>
    </source>
</evidence>
<dbReference type="InParanoid" id="A0A024GFQ8"/>
<dbReference type="Gene3D" id="3.40.50.300">
    <property type="entry name" value="P-loop containing nucleotide triphosphate hydrolases"/>
    <property type="match status" value="4"/>
</dbReference>
<dbReference type="FunFam" id="1.10.10.10:FF:000024">
    <property type="entry name" value="U5 small nuclear ribonucleoprotein helicase"/>
    <property type="match status" value="1"/>
</dbReference>
<accession>A0A024GFQ8</accession>
<evidence type="ECO:0000313" key="8">
    <source>
        <dbReference type="EMBL" id="CCI45591.1"/>
    </source>
</evidence>
<dbReference type="PANTHER" id="PTHR47961:SF4">
    <property type="entry name" value="ACTIVATING SIGNAL COINTEGRATOR 1 COMPLEX SUBUNIT 3"/>
    <property type="match status" value="1"/>
</dbReference>
<keyword evidence="9" id="KW-1185">Reference proteome</keyword>
<evidence type="ECO:0000313" key="9">
    <source>
        <dbReference type="Proteomes" id="UP000053237"/>
    </source>
</evidence>
<feature type="domain" description="Helicase ATP-binding" evidence="6">
    <location>
        <begin position="255"/>
        <end position="445"/>
    </location>
</feature>
<dbReference type="GO" id="GO:0005524">
    <property type="term" value="F:ATP binding"/>
    <property type="evidence" value="ECO:0007669"/>
    <property type="project" value="UniProtKB-KW"/>
</dbReference>
<dbReference type="Proteomes" id="UP000053237">
    <property type="component" value="Unassembled WGS sequence"/>
</dbReference>
<keyword evidence="2" id="KW-0378">Hydrolase</keyword>
<dbReference type="Gene3D" id="1.10.3380.10">
    <property type="entry name" value="Sec63 N-terminal domain-like domain"/>
    <property type="match status" value="2"/>
</dbReference>
<comment type="caution">
    <text evidence="8">The sequence shown here is derived from an EMBL/GenBank/DDBJ whole genome shotgun (WGS) entry which is preliminary data.</text>
</comment>
<dbReference type="SMART" id="SM00973">
    <property type="entry name" value="Sec63"/>
    <property type="match status" value="1"/>
</dbReference>
<dbReference type="STRING" id="65357.A0A024GFQ8"/>
<dbReference type="SUPFAM" id="SSF158702">
    <property type="entry name" value="Sec63 N-terminal domain-like"/>
    <property type="match status" value="2"/>
</dbReference>
<keyword evidence="3" id="KW-0347">Helicase</keyword>
<dbReference type="InterPro" id="IPR014756">
    <property type="entry name" value="Ig_E-set"/>
</dbReference>
<dbReference type="InterPro" id="IPR050474">
    <property type="entry name" value="Hel308_SKI2-like"/>
</dbReference>
<gene>
    <name evidence="8" type="ORF">BN9_064880</name>
</gene>
<dbReference type="Gene3D" id="2.60.40.150">
    <property type="entry name" value="C2 domain"/>
    <property type="match status" value="1"/>
</dbReference>
<keyword evidence="4" id="KW-0067">ATP-binding</keyword>
<dbReference type="EMBL" id="CAIX01000102">
    <property type="protein sequence ID" value="CCI45591.1"/>
    <property type="molecule type" value="Genomic_DNA"/>
</dbReference>
<dbReference type="Pfam" id="PF02889">
    <property type="entry name" value="Sec63"/>
    <property type="match status" value="2"/>
</dbReference>
<dbReference type="InterPro" id="IPR036388">
    <property type="entry name" value="WH-like_DNA-bd_sf"/>
</dbReference>
<dbReference type="SUPFAM" id="SSF81296">
    <property type="entry name" value="E set domains"/>
    <property type="match status" value="1"/>
</dbReference>
<dbReference type="SMART" id="SM00490">
    <property type="entry name" value="HELICc"/>
    <property type="match status" value="1"/>
</dbReference>
<feature type="domain" description="Helicase C-terminal" evidence="7">
    <location>
        <begin position="591"/>
        <end position="763"/>
    </location>
</feature>
<protein>
    <recommendedName>
        <fullName evidence="10">Activating signal cointegrator 1 complex subunit 3</fullName>
    </recommendedName>
</protein>
<feature type="compositionally biased region" description="Basic and acidic residues" evidence="5">
    <location>
        <begin position="500"/>
        <end position="517"/>
    </location>
</feature>
<proteinExistence type="predicted"/>
<dbReference type="GO" id="GO:0016787">
    <property type="term" value="F:hydrolase activity"/>
    <property type="evidence" value="ECO:0007669"/>
    <property type="project" value="UniProtKB-KW"/>
</dbReference>
<dbReference type="FunFam" id="3.40.50.300:FF:000062">
    <property type="entry name" value="U5 small nuclear ribonucleoprotein helicase"/>
    <property type="match status" value="1"/>
</dbReference>
<dbReference type="GO" id="GO:0005634">
    <property type="term" value="C:nucleus"/>
    <property type="evidence" value="ECO:0007669"/>
    <property type="project" value="TreeGrafter"/>
</dbReference>
<dbReference type="InterPro" id="IPR004179">
    <property type="entry name" value="Sec63-dom"/>
</dbReference>
<dbReference type="FunFam" id="3.40.50.300:FF:000102">
    <property type="entry name" value="RNA helicase, activating signal cointegrator 1"/>
    <property type="match status" value="1"/>
</dbReference>
<evidence type="ECO:0000256" key="3">
    <source>
        <dbReference type="ARBA" id="ARBA00022806"/>
    </source>
</evidence>
<organism evidence="8 9">
    <name type="scientific">Albugo candida</name>
    <dbReference type="NCBI Taxonomy" id="65357"/>
    <lineage>
        <taxon>Eukaryota</taxon>
        <taxon>Sar</taxon>
        <taxon>Stramenopiles</taxon>
        <taxon>Oomycota</taxon>
        <taxon>Peronosporomycetes</taxon>
        <taxon>Albuginales</taxon>
        <taxon>Albuginaceae</taxon>
        <taxon>Albugo</taxon>
    </lineage>
</organism>
<feature type="domain" description="Helicase ATP-binding" evidence="6">
    <location>
        <begin position="1248"/>
        <end position="1442"/>
    </location>
</feature>
<dbReference type="GO" id="GO:0004386">
    <property type="term" value="F:helicase activity"/>
    <property type="evidence" value="ECO:0007669"/>
    <property type="project" value="UniProtKB-KW"/>
</dbReference>
<evidence type="ECO:0000256" key="2">
    <source>
        <dbReference type="ARBA" id="ARBA00022801"/>
    </source>
</evidence>
<dbReference type="InterPro" id="IPR027417">
    <property type="entry name" value="P-loop_NTPase"/>
</dbReference>
<name>A0A024GFQ8_9STRA</name>
<dbReference type="Gene3D" id="1.10.10.10">
    <property type="entry name" value="Winged helix-like DNA-binding domain superfamily/Winged helix DNA-binding domain"/>
    <property type="match status" value="2"/>
</dbReference>